<keyword evidence="5 10" id="KW-0472">Membrane</keyword>
<proteinExistence type="inferred from homology"/>
<dbReference type="EMBL" id="QEAQ01000097">
    <property type="protein sequence ID" value="TPX55741.1"/>
    <property type="molecule type" value="Genomic_DNA"/>
</dbReference>
<dbReference type="GO" id="GO:0019706">
    <property type="term" value="F:protein-cysteine S-palmitoyltransferase activity"/>
    <property type="evidence" value="ECO:0007669"/>
    <property type="project" value="UniProtKB-EC"/>
</dbReference>
<comment type="subcellular location">
    <subcellularLocation>
        <location evidence="1">Membrane</location>
        <topology evidence="1">Multi-pass membrane protein</topology>
    </subcellularLocation>
</comment>
<keyword evidence="2 10" id="KW-0808">Transferase</keyword>
<evidence type="ECO:0000259" key="11">
    <source>
        <dbReference type="Pfam" id="PF01529"/>
    </source>
</evidence>
<comment type="domain">
    <text evidence="10">The DHHC domain is required for palmitoyltransferase activity.</text>
</comment>
<dbReference type="PANTHER" id="PTHR12246">
    <property type="entry name" value="PALMITOYLTRANSFERASE ZDHHC16"/>
    <property type="match status" value="1"/>
</dbReference>
<evidence type="ECO:0000256" key="9">
    <source>
        <dbReference type="ARBA" id="ARBA00048048"/>
    </source>
</evidence>
<keyword evidence="8 10" id="KW-0012">Acyltransferase</keyword>
<evidence type="ECO:0000256" key="3">
    <source>
        <dbReference type="ARBA" id="ARBA00022692"/>
    </source>
</evidence>
<dbReference type="STRING" id="109895.A0A507DW70"/>
<evidence type="ECO:0000256" key="6">
    <source>
        <dbReference type="ARBA" id="ARBA00023139"/>
    </source>
</evidence>
<dbReference type="Pfam" id="PF01529">
    <property type="entry name" value="DHHC"/>
    <property type="match status" value="1"/>
</dbReference>
<evidence type="ECO:0000256" key="8">
    <source>
        <dbReference type="ARBA" id="ARBA00023315"/>
    </source>
</evidence>
<keyword evidence="13" id="KW-1185">Reference proteome</keyword>
<accession>A0A507DW70</accession>
<dbReference type="Proteomes" id="UP000318582">
    <property type="component" value="Unassembled WGS sequence"/>
</dbReference>
<gene>
    <name evidence="12" type="ORF">PhCBS80983_g05063</name>
</gene>
<evidence type="ECO:0000313" key="13">
    <source>
        <dbReference type="Proteomes" id="UP000318582"/>
    </source>
</evidence>
<evidence type="ECO:0000256" key="4">
    <source>
        <dbReference type="ARBA" id="ARBA00022989"/>
    </source>
</evidence>
<comment type="similarity">
    <text evidence="10">Belongs to the DHHC palmitoyltransferase family.</text>
</comment>
<dbReference type="EC" id="2.3.1.225" evidence="10"/>
<organism evidence="12 13">
    <name type="scientific">Powellomyces hirtus</name>
    <dbReference type="NCBI Taxonomy" id="109895"/>
    <lineage>
        <taxon>Eukaryota</taxon>
        <taxon>Fungi</taxon>
        <taxon>Fungi incertae sedis</taxon>
        <taxon>Chytridiomycota</taxon>
        <taxon>Chytridiomycota incertae sedis</taxon>
        <taxon>Chytridiomycetes</taxon>
        <taxon>Spizellomycetales</taxon>
        <taxon>Powellomycetaceae</taxon>
        <taxon>Powellomyces</taxon>
    </lineage>
</organism>
<feature type="domain" description="Palmitoyltransferase DHHC" evidence="11">
    <location>
        <begin position="82"/>
        <end position="183"/>
    </location>
</feature>
<dbReference type="InterPro" id="IPR001594">
    <property type="entry name" value="Palmitoyltrfase_DHHC"/>
</dbReference>
<keyword evidence="3 10" id="KW-0812">Transmembrane</keyword>
<keyword evidence="7" id="KW-0449">Lipoprotein</keyword>
<dbReference type="GO" id="GO:0016020">
    <property type="term" value="C:membrane"/>
    <property type="evidence" value="ECO:0007669"/>
    <property type="project" value="UniProtKB-SubCell"/>
</dbReference>
<comment type="caution">
    <text evidence="12">The sequence shown here is derived from an EMBL/GenBank/DDBJ whole genome shotgun (WGS) entry which is preliminary data.</text>
</comment>
<evidence type="ECO:0000256" key="1">
    <source>
        <dbReference type="ARBA" id="ARBA00004141"/>
    </source>
</evidence>
<feature type="transmembrane region" description="Helical" evidence="10">
    <location>
        <begin position="143"/>
        <end position="165"/>
    </location>
</feature>
<evidence type="ECO:0000256" key="5">
    <source>
        <dbReference type="ARBA" id="ARBA00023136"/>
    </source>
</evidence>
<evidence type="ECO:0000256" key="2">
    <source>
        <dbReference type="ARBA" id="ARBA00022679"/>
    </source>
</evidence>
<feature type="transmembrane region" description="Helical" evidence="10">
    <location>
        <begin position="43"/>
        <end position="63"/>
    </location>
</feature>
<comment type="catalytic activity">
    <reaction evidence="9 10">
        <text>L-cysteinyl-[protein] + hexadecanoyl-CoA = S-hexadecanoyl-L-cysteinyl-[protein] + CoA</text>
        <dbReference type="Rhea" id="RHEA:36683"/>
        <dbReference type="Rhea" id="RHEA-COMP:10131"/>
        <dbReference type="Rhea" id="RHEA-COMP:11032"/>
        <dbReference type="ChEBI" id="CHEBI:29950"/>
        <dbReference type="ChEBI" id="CHEBI:57287"/>
        <dbReference type="ChEBI" id="CHEBI:57379"/>
        <dbReference type="ChEBI" id="CHEBI:74151"/>
        <dbReference type="EC" id="2.3.1.225"/>
    </reaction>
</comment>
<feature type="transmembrane region" description="Helical" evidence="10">
    <location>
        <begin position="95"/>
        <end position="114"/>
    </location>
</feature>
<name>A0A507DW70_9FUNG</name>
<evidence type="ECO:0000313" key="12">
    <source>
        <dbReference type="EMBL" id="TPX55741.1"/>
    </source>
</evidence>
<dbReference type="AlphaFoldDB" id="A0A507DW70"/>
<evidence type="ECO:0000256" key="10">
    <source>
        <dbReference type="RuleBase" id="RU079119"/>
    </source>
</evidence>
<protein>
    <recommendedName>
        <fullName evidence="10">Palmitoyltransferase</fullName>
        <ecNumber evidence="10">2.3.1.225</ecNumber>
    </recommendedName>
</protein>
<reference evidence="12 13" key="1">
    <citation type="journal article" date="2019" name="Sci. Rep.">
        <title>Comparative genomics of chytrid fungi reveal insights into the obligate biotrophic and pathogenic lifestyle of Synchytrium endobioticum.</title>
        <authorList>
            <person name="van de Vossenberg B.T.L.H."/>
            <person name="Warris S."/>
            <person name="Nguyen H.D.T."/>
            <person name="van Gent-Pelzer M.P.E."/>
            <person name="Joly D.L."/>
            <person name="van de Geest H.C."/>
            <person name="Bonants P.J.M."/>
            <person name="Smith D.S."/>
            <person name="Levesque C.A."/>
            <person name="van der Lee T.A.J."/>
        </authorList>
    </citation>
    <scope>NUCLEOTIDE SEQUENCE [LARGE SCALE GENOMIC DNA]</scope>
    <source>
        <strain evidence="12 13">CBS 809.83</strain>
    </source>
</reference>
<keyword evidence="4 10" id="KW-1133">Transmembrane helix</keyword>
<evidence type="ECO:0000256" key="7">
    <source>
        <dbReference type="ARBA" id="ARBA00023288"/>
    </source>
</evidence>
<sequence length="240" mass="26586">MSSKPPPDDTLLAVSALFVILFAPVTSQYFIFLPWLRPLTPVSALVLGVFNILVGLLLANYAACYFTDPGKVSPGWEGVPDTCIGYRNQAHFIRFLLYATLAASLCIVLILARLTHLVHQAIRHTATAPPNAPHPEMVHVGQVLVMAGNLCVLVPVGSILGLLTYQQIYNLTQNLTTIEYVKLKDDAIGVYVPSNPYRLRHPSDNVRTVMGRDSPWWMWALYTLPPEGTGTWFEVDLEAE</sequence>
<dbReference type="InterPro" id="IPR039859">
    <property type="entry name" value="PFA4/ZDH16/20/ERF2-like"/>
</dbReference>
<keyword evidence="6" id="KW-0564">Palmitate</keyword>